<name>A0A9P0FBV0_BRAAE</name>
<evidence type="ECO:0000256" key="2">
    <source>
        <dbReference type="SAM" id="MobiDB-lite"/>
    </source>
</evidence>
<evidence type="ECO:0000313" key="7">
    <source>
        <dbReference type="Proteomes" id="UP001154078"/>
    </source>
</evidence>
<feature type="region of interest" description="Disordered" evidence="2">
    <location>
        <begin position="3257"/>
        <end position="3302"/>
    </location>
</feature>
<feature type="compositionally biased region" description="Polar residues" evidence="2">
    <location>
        <begin position="3257"/>
        <end position="3267"/>
    </location>
</feature>
<protein>
    <recommendedName>
        <fullName evidence="8">Transformation/transcription domain-associated protein</fullName>
    </recommendedName>
</protein>
<feature type="domain" description="FATC" evidence="5">
    <location>
        <begin position="3832"/>
        <end position="3864"/>
    </location>
</feature>
<dbReference type="InterPro" id="IPR011009">
    <property type="entry name" value="Kinase-like_dom_sf"/>
</dbReference>
<dbReference type="PANTHER" id="PTHR11139">
    <property type="entry name" value="ATAXIA TELANGIECTASIA MUTATED ATM -RELATED"/>
    <property type="match status" value="1"/>
</dbReference>
<dbReference type="GO" id="GO:0005634">
    <property type="term" value="C:nucleus"/>
    <property type="evidence" value="ECO:0007669"/>
    <property type="project" value="TreeGrafter"/>
</dbReference>
<proteinExistence type="inferred from homology"/>
<dbReference type="GO" id="GO:0006355">
    <property type="term" value="P:regulation of DNA-templated transcription"/>
    <property type="evidence" value="ECO:0007669"/>
    <property type="project" value="TreeGrafter"/>
</dbReference>
<dbReference type="InterPro" id="IPR014009">
    <property type="entry name" value="PIK_FAT"/>
</dbReference>
<dbReference type="PROSITE" id="PS51190">
    <property type="entry name" value="FATC"/>
    <property type="match status" value="1"/>
</dbReference>
<dbReference type="Proteomes" id="UP001154078">
    <property type="component" value="Chromosome 11"/>
</dbReference>
<gene>
    <name evidence="6" type="ORF">MELIAE_LOCUS2790</name>
</gene>
<evidence type="ECO:0000313" key="6">
    <source>
        <dbReference type="EMBL" id="CAH0549745.1"/>
    </source>
</evidence>
<dbReference type="SMART" id="SM00146">
    <property type="entry name" value="PI3Kc"/>
    <property type="match status" value="1"/>
</dbReference>
<evidence type="ECO:0000259" key="3">
    <source>
        <dbReference type="PROSITE" id="PS50290"/>
    </source>
</evidence>
<dbReference type="PROSITE" id="PS51189">
    <property type="entry name" value="FAT"/>
    <property type="match status" value="1"/>
</dbReference>
<evidence type="ECO:0000256" key="1">
    <source>
        <dbReference type="ARBA" id="ARBA00007234"/>
    </source>
</evidence>
<dbReference type="InterPro" id="IPR050517">
    <property type="entry name" value="DDR_Repair_Kinase"/>
</dbReference>
<dbReference type="PROSITE" id="PS50290">
    <property type="entry name" value="PI3_4_KINASE_3"/>
    <property type="match status" value="1"/>
</dbReference>
<dbReference type="SUPFAM" id="SSF56112">
    <property type="entry name" value="Protein kinase-like (PK-like)"/>
    <property type="match status" value="1"/>
</dbReference>
<organism evidence="6 7">
    <name type="scientific">Brassicogethes aeneus</name>
    <name type="common">Rape pollen beetle</name>
    <name type="synonym">Meligethes aeneus</name>
    <dbReference type="NCBI Taxonomy" id="1431903"/>
    <lineage>
        <taxon>Eukaryota</taxon>
        <taxon>Metazoa</taxon>
        <taxon>Ecdysozoa</taxon>
        <taxon>Arthropoda</taxon>
        <taxon>Hexapoda</taxon>
        <taxon>Insecta</taxon>
        <taxon>Pterygota</taxon>
        <taxon>Neoptera</taxon>
        <taxon>Endopterygota</taxon>
        <taxon>Coleoptera</taxon>
        <taxon>Polyphaga</taxon>
        <taxon>Cucujiformia</taxon>
        <taxon>Nitidulidae</taxon>
        <taxon>Meligethinae</taxon>
        <taxon>Brassicogethes</taxon>
    </lineage>
</organism>
<dbReference type="InterPro" id="IPR000403">
    <property type="entry name" value="PI3/4_kinase_cat_dom"/>
</dbReference>
<feature type="compositionally biased region" description="Low complexity" evidence="2">
    <location>
        <begin position="3268"/>
        <end position="3302"/>
    </location>
</feature>
<dbReference type="InterPro" id="IPR046805">
    <property type="entry name" value="Tra1_ring"/>
</dbReference>
<dbReference type="PANTHER" id="PTHR11139:SF1">
    <property type="entry name" value="TRANSFORMATION_TRANSCRIPTION DOMAIN-ASSOCIATED PROTEIN"/>
    <property type="match status" value="1"/>
</dbReference>
<dbReference type="Gene3D" id="1.10.1070.11">
    <property type="entry name" value="Phosphatidylinositol 3-/4-kinase, catalytic domain"/>
    <property type="match status" value="1"/>
</dbReference>
<dbReference type="GO" id="GO:0035267">
    <property type="term" value="C:NuA4 histone acetyltransferase complex"/>
    <property type="evidence" value="ECO:0007669"/>
    <property type="project" value="TreeGrafter"/>
</dbReference>
<comment type="similarity">
    <text evidence="1">Belongs to the PI3/PI4-kinase family. TRA1 subfamily.</text>
</comment>
<sequence>MQAPTSMTVVDPHTTQMNQFRSYVTMLGDPNCKDALKLKATQEISKNFEIILKSPLYPSFLEHSVKVFLKILEDGDPHFIAEYNIQQVRKLILEMLYRLPTNEQLRDYVRQILLLMLKLLEVDNEENVLVCLKIIIELHKQYRPVFSVEIQRFLRFVKTIYSELPNHMNKIFEPRAPIKVKDLSELNIEELLKETFTMTTIQTEKRNKDGNLIAYYLIPKAVLSLKVLQELPIIVVLMYQLYKQSVHQDVSDFIPLIMNTITLQPTPEQRLADSFNKEIFVDFMGAQIKTLSFLAYIIKLYQEVVQNHSAMMVQGMLGLLTLCPMEVAHLRRELLIAARHILATDLRNQFVPHMERLFDEDILLGRGWTTHESLRPLAYSTLADLVHHVRQQLPLSDLTRAVHLFSKNVHDDSLATTIQTMSCKLLLNLVDCIRISSENSSEGRELLMRMLEVFVLKFKTIAKIQLPILVSKCEQRQQQIRQNIQQAQQQQQQAAASGEAAGGTQPIKTDQPETKPNPAEILEVALATTQGHPGGAPQKEEKSKFGFPQNNNYNVADYRSLVKTLVCGVKTIAWNCPSCKVKTTTGQALVASKHFQPHETLVFVRLVKWALKALDIYTLNVSPPQGPQRLNQQNVRTKEEKEVLEHFSGVFSTMNPQTFHEIFSTTIEYLVERVYKNPTLQTVPNTLLANPATSPIFATVLVEYLLERMEEMGSNAERSSLYLKLFKLVFGSVSLFAQENENMLRPHLHQIVNRSIDLAMSAMDPYNYFLLLRALFRSIGGGSHDLLYQEFLPLLPNLLEGLNRLQSGLHKQHMKDLFVELCLTVPVRLSSLLPYLPMLMDPLVSALNGSHVLISQGLRTLELCVDNLQHDFLYEHIQPVRADLMQALWRTLRNNDQVAQVAFKVLGKFGGGNRKMMIEAQRLEYISSDYDPPAILAKFEERDQTIEFPVQKVIETAFNALKQSNTDPFYRKQAWEVINSYLTASRNLNDDKTTLIKLFLHPSFQDPKTIPQIKGSTYKSIYKQARETHQTALTGMFIGAAIKELRQSVIHVLFSVVRHYTMVAVAQQSGCFAYSPRPNKQVALDPLVLVDALTIIMGHEERELCKPGQLGLHLIVDTATALLGSQEMACRLPLIEYLSEKMCSLCYERAWYAKLGGCIAIKFMFERCAIKWVYEHMFTFLKALLFVMMDLTGEVSNGALDMAKDNLKRMLCVLVAPPAETADQQTRDLQNEALHKVTHELVRQVTSPHNMVREQSMASLRLLAEKQGKNVTAVMEPFKDVLTDMVPPKKHLLRHQPAIAQMGLMDGNMFCTTLTPRLFTIDVNIKEHNNFIDDLKALCDTEDAKLNTFSCYKNITNFIPLKSSALRVLSACHYIESQREPIFQVLYRALEKPNTELQETAFQCIKDFISGYTIETEFVKTIVRPLLWTLGDVKNLTLNRVKMLSYLTQLFPLVFNEKLCEQLLDILQKMLENLTASHKNGTYGQYICSINSQKIFFKGISKKGDEEQKIVTIISIFHQTPAASSKFISQLCQLILQKEQAMLIEASSPFREVLMKFLLRYPDETLDMFLDDNYIKEKQYSRFLEYLLKHKDGKLFKEHLIQHKLKRIIAMSMSNIDVNPAIPVTHRNETQFQAIKIITALTKEDDMWLNNQPELLVAFRRIWCDDTYHARHKNVEHLEYTHWREPKLLAKILLKFFVHFPTDIDLLFQLLRAFTERFIPEFQFLKEFLESTVAQSYTVDWKRQAFFRFVELFPTNEMSQELKSKVLQLILIPSFAQSFEKGETNKLVGGPPMPYQDSSDNVVSVFINKLIDPDNPFPSADCVRISLLQFSCLLVEQASPHIHDHDANNKTQGFKLRRLMTFAWPCLLVENCVDPATRYHGHLLLSHIIDKFAIHRKIILQVFHSLLKAHAVEARNVVRQALEILTPSMPLRMDEGMLTHWTKKIIVEEGHSMQQLFHILQLVVKHYKVYYTVRHDLVEHMVNSIQRLGFSPTATLEHRKLAVELAEVIIKWELYGIKEESENTETVENVSQKRPFPVSDQEQEMRKKISISQPGTSTQIGVPVIKTEPGLDPAAIEKIHIETVLNFLLRLACQVNDPASTNPQNQTTASPGELLSRRCVVLLKTALKPDLWPQPVDLKLAFFDKILLTVETPNPNIANVCTALELLTYLLNVLKKEQILASFKSLQKGIGACIQSQNNKIINLVHALLTKLMSMFPMERTNLNSTCKNDELETLYFTVGKVVSDGLSNFEKKENPSNLFGTVMILKAACANNHSYIDLSITPFMMVLHRLAKEHLQPQSTENAALTSELLILCLDLVKTRVVVMGVDMRKTFIGTILVGLIEKTQDNNVMKAITKMLEEWMKCKSIVTVNQAPSLREKSILLVKLMQYVEKRFPDDSELNAQFLELVNYVYTDKQLKTTELTSKLEPAFLAGLRCSQPLIRAKFFKVFDESMRKRLHDRLLYIVCSQNWDAIGPHYWIKQCIELLLVTATKGAPIEMSHESSILPSITAVINSADKQKKDDFQMYQLQNPLLYESMEIKEEVLDMDLTVDPSSASTSNSNGTSQPIKEEPPASRAETVSKMIKKHFEFIEVSRNVCSDQFLVAAAQLCHMDTALAEQVWLALFPKLWKILEDEQRNPLVQEILPFVTSGTHIVQKDCHPSAINTFVEALCRCTPPMQIAPPLMKYIGKSHNLWHRMALGLEQMAFDSNTIKTVNPSTSYDNENEQNKNELFDSLGELYSLLCEEDMWAGLWQKHAHYKETSIAIAYEQHGFFEQAQAAYETAMAKHKQDHNAGPVPTHTQREIRLWTDHWIRCAKELNQWEILTEYAKNGAFYDPFLLLESAWRIPDWNLMKEALSNVEYCCPKELGWKITMYGGFLLICKPEESKPLKFVERYVETASAFCLNEWRRLPHIVSHIHLPYLQAAQQIMELQEAYQIHKGLNQLHQNSVYDMKAIVKTWRNRLPVIADDLTHWNDIFTWRQHHYKVVASHFERITESNAANSMLVVHALAQSIIHFGKVSRKHKLTGVCLETLNRIYTIPSVPIVDCFQKVRQQVKCYLQMASMNNKNELQEGLDVINHTKVQAFLKEMTAEFYALKGMMLHLSNKSDEANKAFSAAVQMHDTSIKAWALYGDYLEQVFTRDHKQINLGVNAMACFLHACRHQKESKARKYLAKVLWLLSYDDEKSSLMEALDKYSGGVPPIMWLPWTPQLLNCLVQYDGCVIMNLLMQVGRMFPQAVYFPIRTLYLTLRTATARNKTNPVVQPQSQEGQTETTHAQTATGTSQADTPTAATASTASSASDTIKATPEMVRCSKIMKMQRDIHTTVLSSLEGIAVQMEWFRETWYEEVLRQLRQGLTKCYAIAFENRESVKDAKISPHILNFVKKLMSTFGIGVENISSSSNVTYSSAASESLARRAEATYQDPVFKEIKQEFTKDFDFSQSNSCRLHTLIFKLKKWIKIIDNRSKMLLQSFLIEEKCRFLSNFTLKTAEVELPGEFLLPKHNHYYVRIARFMPRVDVVQKHNAAARRLYIRGHNGKIYPYLVVNDSGLADARREERVLQLLRMLNHCLGKQKETSRRFLHYTVPRVVAVSQQIRLVEDNPASISLLDVFKKGCAKLGIEHDDPIQFYYERLATVQSRGIKASHQVYRDILKGVQSTMVPRTLLKQWAIQTFPSATDYWQFRKMFTLQLALACFAEYVLHLTRLNPEMMYLHQDSGMMNVSYFKFDVDDGELDTTRPVPFRLTPNIIEYLSSIGISGPLTASMIATARCFVYPNFKVQAILKPILRDEMILSRMKKPENIASCDKLTDSEQIINMVNKAVTSISSRLNSLAHFDGVDSKVATLVAAANSHDNLCRMDPAWHPWL</sequence>
<feature type="compositionally biased region" description="Low complexity" evidence="2">
    <location>
        <begin position="2553"/>
        <end position="2564"/>
    </location>
</feature>
<dbReference type="InterPro" id="IPR046807">
    <property type="entry name" value="Tra1_central"/>
</dbReference>
<dbReference type="Pfam" id="PF20175">
    <property type="entry name" value="Tra1_central"/>
    <property type="match status" value="1"/>
</dbReference>
<reference evidence="6" key="1">
    <citation type="submission" date="2021-12" db="EMBL/GenBank/DDBJ databases">
        <authorList>
            <person name="King R."/>
        </authorList>
    </citation>
    <scope>NUCLEOTIDE SEQUENCE</scope>
</reference>
<dbReference type="InterPro" id="IPR003151">
    <property type="entry name" value="PIK-rel_kinase_FAT"/>
</dbReference>
<dbReference type="Pfam" id="PF00454">
    <property type="entry name" value="PI3_PI4_kinase"/>
    <property type="match status" value="1"/>
</dbReference>
<dbReference type="InterPro" id="IPR036940">
    <property type="entry name" value="PI3/4_kinase_cat_sf"/>
</dbReference>
<dbReference type="CDD" id="cd05163">
    <property type="entry name" value="PIKK_TRRAP"/>
    <property type="match status" value="1"/>
</dbReference>
<dbReference type="EMBL" id="OV121142">
    <property type="protein sequence ID" value="CAH0549745.1"/>
    <property type="molecule type" value="Genomic_DNA"/>
</dbReference>
<evidence type="ECO:0000259" key="4">
    <source>
        <dbReference type="PROSITE" id="PS51189"/>
    </source>
</evidence>
<feature type="region of interest" description="Disordered" evidence="2">
    <location>
        <begin position="2550"/>
        <end position="2575"/>
    </location>
</feature>
<dbReference type="GO" id="GO:0006281">
    <property type="term" value="P:DNA repair"/>
    <property type="evidence" value="ECO:0007669"/>
    <property type="project" value="TreeGrafter"/>
</dbReference>
<dbReference type="InterPro" id="IPR003152">
    <property type="entry name" value="FATC_dom"/>
</dbReference>
<dbReference type="Pfam" id="PF02259">
    <property type="entry name" value="FAT"/>
    <property type="match status" value="1"/>
</dbReference>
<feature type="region of interest" description="Disordered" evidence="2">
    <location>
        <begin position="490"/>
        <end position="515"/>
    </location>
</feature>
<dbReference type="SMART" id="SM01343">
    <property type="entry name" value="FATC"/>
    <property type="match status" value="1"/>
</dbReference>
<dbReference type="InterPro" id="IPR016024">
    <property type="entry name" value="ARM-type_fold"/>
</dbReference>
<accession>A0A9P0FBV0</accession>
<evidence type="ECO:0008006" key="8">
    <source>
        <dbReference type="Google" id="ProtNLM"/>
    </source>
</evidence>
<keyword evidence="7" id="KW-1185">Reference proteome</keyword>
<feature type="domain" description="FAT" evidence="4">
    <location>
        <begin position="2683"/>
        <end position="3248"/>
    </location>
</feature>
<dbReference type="Pfam" id="PF20206">
    <property type="entry name" value="Tra1_ring"/>
    <property type="match status" value="1"/>
</dbReference>
<feature type="domain" description="PI3K/PI4K catalytic" evidence="3">
    <location>
        <begin position="3513"/>
        <end position="3831"/>
    </location>
</feature>
<dbReference type="SUPFAM" id="SSF48371">
    <property type="entry name" value="ARM repeat"/>
    <property type="match status" value="3"/>
</dbReference>
<dbReference type="OrthoDB" id="5570127at2759"/>
<dbReference type="GO" id="GO:0000124">
    <property type="term" value="C:SAGA complex"/>
    <property type="evidence" value="ECO:0007669"/>
    <property type="project" value="TreeGrafter"/>
</dbReference>
<evidence type="ECO:0000259" key="5">
    <source>
        <dbReference type="PROSITE" id="PS51190"/>
    </source>
</evidence>